<dbReference type="AlphaFoldDB" id="A0AAJ8M6K5"/>
<feature type="region of interest" description="Disordered" evidence="1">
    <location>
        <begin position="1"/>
        <end position="64"/>
    </location>
</feature>
<dbReference type="KEGG" id="kbi:30205360"/>
<name>A0AAJ8M6K5_9TREE</name>
<feature type="compositionally biased region" description="Polar residues" evidence="1">
    <location>
        <begin position="136"/>
        <end position="150"/>
    </location>
</feature>
<dbReference type="Proteomes" id="UP000092730">
    <property type="component" value="Chromosome 1"/>
</dbReference>
<protein>
    <submittedName>
        <fullName evidence="2">Uncharacterized protein</fullName>
    </submittedName>
</protein>
<dbReference type="RefSeq" id="XP_019050526.2">
    <property type="nucleotide sequence ID" value="XM_019187648.2"/>
</dbReference>
<feature type="region of interest" description="Disordered" evidence="1">
    <location>
        <begin position="134"/>
        <end position="196"/>
    </location>
</feature>
<dbReference type="GeneID" id="30205360"/>
<evidence type="ECO:0000256" key="1">
    <source>
        <dbReference type="SAM" id="MobiDB-lite"/>
    </source>
</evidence>
<dbReference type="EMBL" id="CP144541">
    <property type="protein sequence ID" value="WVW80291.1"/>
    <property type="molecule type" value="Genomic_DNA"/>
</dbReference>
<reference evidence="2" key="1">
    <citation type="submission" date="2013-07" db="EMBL/GenBank/DDBJ databases">
        <authorList>
            <consortium name="The Broad Institute Genome Sequencing Platform"/>
            <person name="Cuomo C."/>
            <person name="Litvintseva A."/>
            <person name="Chen Y."/>
            <person name="Heitman J."/>
            <person name="Sun S."/>
            <person name="Springer D."/>
            <person name="Dromer F."/>
            <person name="Young S.K."/>
            <person name="Zeng Q."/>
            <person name="Gargeya S."/>
            <person name="Fitzgerald M."/>
            <person name="Abouelleil A."/>
            <person name="Alvarado L."/>
            <person name="Berlin A.M."/>
            <person name="Chapman S.B."/>
            <person name="Dewar J."/>
            <person name="Goldberg J."/>
            <person name="Griggs A."/>
            <person name="Gujja S."/>
            <person name="Hansen M."/>
            <person name="Howarth C."/>
            <person name="Imamovic A."/>
            <person name="Larimer J."/>
            <person name="McCowan C."/>
            <person name="Murphy C."/>
            <person name="Pearson M."/>
            <person name="Priest M."/>
            <person name="Roberts A."/>
            <person name="Saif S."/>
            <person name="Shea T."/>
            <person name="Sykes S."/>
            <person name="Wortman J."/>
            <person name="Nusbaum C."/>
            <person name="Birren B."/>
        </authorList>
    </citation>
    <scope>NUCLEOTIDE SEQUENCE</scope>
    <source>
        <strain evidence="2">CBS 10118</strain>
    </source>
</reference>
<organism evidence="2 3">
    <name type="scientific">Kwoniella bestiolae CBS 10118</name>
    <dbReference type="NCBI Taxonomy" id="1296100"/>
    <lineage>
        <taxon>Eukaryota</taxon>
        <taxon>Fungi</taxon>
        <taxon>Dikarya</taxon>
        <taxon>Basidiomycota</taxon>
        <taxon>Agaricomycotina</taxon>
        <taxon>Tremellomycetes</taxon>
        <taxon>Tremellales</taxon>
        <taxon>Cryptococcaceae</taxon>
        <taxon>Kwoniella</taxon>
    </lineage>
</organism>
<evidence type="ECO:0000313" key="2">
    <source>
        <dbReference type="EMBL" id="WVW80291.1"/>
    </source>
</evidence>
<accession>A0AAJ8M6K5</accession>
<evidence type="ECO:0000313" key="3">
    <source>
        <dbReference type="Proteomes" id="UP000092730"/>
    </source>
</evidence>
<keyword evidence="3" id="KW-1185">Reference proteome</keyword>
<proteinExistence type="predicted"/>
<feature type="compositionally biased region" description="Basic residues" evidence="1">
    <location>
        <begin position="44"/>
        <end position="56"/>
    </location>
</feature>
<sequence length="196" mass="21697">MDDISSIDHSSVDTVPTTTPEGGPASSIPSLPRKWQRWHGGGTPKKRRERCTKTHRRCDPVSHDVSHIGQSEAYNHKDSMRSLPSCENCDRAKMSCSFCPEELRGGLTRWQIENPAPDRKRTKNWRTCDQCHTDADNPNCQPSVDPSKSPYQILAPAPASDPDTHSTTSLSHFHESPGLIQNTASPANEWDLLSGG</sequence>
<reference evidence="2" key="2">
    <citation type="submission" date="2024-02" db="EMBL/GenBank/DDBJ databases">
        <title>Comparative genomics of Cryptococcus and Kwoniella reveals pathogenesis evolution and contrasting modes of karyotype evolution via chromosome fusion or intercentromeric recombination.</title>
        <authorList>
            <person name="Coelho M.A."/>
            <person name="David-Palma M."/>
            <person name="Shea T."/>
            <person name="Bowers K."/>
            <person name="McGinley-Smith S."/>
            <person name="Mohammad A.W."/>
            <person name="Gnirke A."/>
            <person name="Yurkov A.M."/>
            <person name="Nowrousian M."/>
            <person name="Sun S."/>
            <person name="Cuomo C.A."/>
            <person name="Heitman J."/>
        </authorList>
    </citation>
    <scope>NUCLEOTIDE SEQUENCE</scope>
    <source>
        <strain evidence="2">CBS 10118</strain>
    </source>
</reference>
<gene>
    <name evidence="2" type="ORF">I302_102269</name>
</gene>